<feature type="signal peptide" evidence="1">
    <location>
        <begin position="1"/>
        <end position="25"/>
    </location>
</feature>
<protein>
    <submittedName>
        <fullName evidence="2">Energy transducer TonB</fullName>
    </submittedName>
</protein>
<dbReference type="PROSITE" id="PS51257">
    <property type="entry name" value="PROKAR_LIPOPROTEIN"/>
    <property type="match status" value="1"/>
</dbReference>
<evidence type="ECO:0000313" key="3">
    <source>
        <dbReference type="Proteomes" id="UP001317822"/>
    </source>
</evidence>
<feature type="chain" id="PRO_5047238463" evidence="1">
    <location>
        <begin position="26"/>
        <end position="183"/>
    </location>
</feature>
<reference evidence="2 3" key="1">
    <citation type="journal article" date="2023" name="Int. J. Syst. Evol. Microbiol.">
        <title>Physiological and genomic analyses of cobalamin (vitamin B12)-auxotrophy of Lysobacter auxotrophicus sp. nov., a methionine-auxotrophic chitinolytic bacterium isolated from chitin-treated soil.</title>
        <authorList>
            <person name="Saito A."/>
            <person name="Dohra H."/>
            <person name="Hamada M."/>
            <person name="Moriuchi R."/>
            <person name="Kotsuchibashi Y."/>
            <person name="Mori K."/>
        </authorList>
    </citation>
    <scope>NUCLEOTIDE SEQUENCE [LARGE SCALE GENOMIC DNA]</scope>
    <source>
        <strain evidence="2 3">5-21a</strain>
    </source>
</reference>
<organism evidence="2 3">
    <name type="scientific">Lysobacter auxotrophicus</name>
    <dbReference type="NCBI Taxonomy" id="2992573"/>
    <lineage>
        <taxon>Bacteria</taxon>
        <taxon>Pseudomonadati</taxon>
        <taxon>Pseudomonadota</taxon>
        <taxon>Gammaproteobacteria</taxon>
        <taxon>Lysobacterales</taxon>
        <taxon>Lysobacteraceae</taxon>
        <taxon>Lysobacter</taxon>
    </lineage>
</organism>
<accession>A0ABN6UHQ1</accession>
<proteinExistence type="predicted"/>
<name>A0ABN6UHQ1_9GAMM</name>
<sequence length="183" mass="19895">MPHRFWILCTCIAVLCGCATQAPFANDDATRAGQVGMNEISALIPQPSRMELADNESFLMPLEDDANPMPTYPDALLAQQLPVQAVCVRVGVSREGGVLSSSPAVAPPNCPEPADPAFFDAARRAVARWRYDPALRCVFPNAKTKNDTEGSCGGYTEIPEAVTLTYRFVFEQKEGRGSVRMAR</sequence>
<dbReference type="Proteomes" id="UP001317822">
    <property type="component" value="Chromosome"/>
</dbReference>
<keyword evidence="3" id="KW-1185">Reference proteome</keyword>
<gene>
    <name evidence="2" type="ORF">LA521A_10520</name>
</gene>
<keyword evidence="1" id="KW-0732">Signal</keyword>
<evidence type="ECO:0000256" key="1">
    <source>
        <dbReference type="SAM" id="SignalP"/>
    </source>
</evidence>
<evidence type="ECO:0000313" key="2">
    <source>
        <dbReference type="EMBL" id="BDU15851.1"/>
    </source>
</evidence>
<dbReference type="RefSeq" id="WP_281781290.1">
    <property type="nucleotide sequence ID" value="NZ_AP027041.1"/>
</dbReference>
<dbReference type="EMBL" id="AP027041">
    <property type="protein sequence ID" value="BDU15851.1"/>
    <property type="molecule type" value="Genomic_DNA"/>
</dbReference>